<reference evidence="2" key="1">
    <citation type="submission" date="2021-03" db="EMBL/GenBank/DDBJ databases">
        <title>Taxonomic study of Clostridium polyendosporum from meadow-gley soil under rice.</title>
        <authorList>
            <person name="Kobayashi H."/>
            <person name="Tanizawa Y."/>
            <person name="Yagura M."/>
        </authorList>
    </citation>
    <scope>NUCLEOTIDE SEQUENCE</scope>
    <source>
        <strain evidence="2">JCM 30710</strain>
    </source>
</reference>
<dbReference type="CDD" id="cd00761">
    <property type="entry name" value="Glyco_tranf_GTA_type"/>
    <property type="match status" value="1"/>
</dbReference>
<dbReference type="InterPro" id="IPR029044">
    <property type="entry name" value="Nucleotide-diphossugar_trans"/>
</dbReference>
<dbReference type="PANTHER" id="PTHR22916:SF3">
    <property type="entry name" value="UDP-GLCNAC:BETAGAL BETA-1,3-N-ACETYLGLUCOSAMINYLTRANSFERASE-LIKE PROTEIN 1"/>
    <property type="match status" value="1"/>
</dbReference>
<dbReference type="PANTHER" id="PTHR22916">
    <property type="entry name" value="GLYCOSYLTRANSFERASE"/>
    <property type="match status" value="1"/>
</dbReference>
<evidence type="ECO:0000259" key="1">
    <source>
        <dbReference type="Pfam" id="PF00535"/>
    </source>
</evidence>
<accession>A0A919RZQ9</accession>
<sequence length="332" mass="39097">MKDNIFLSIVIPMYNTERHITKCLESLNNQTIKDFEIIIIDDGSSDESYKKAKEYLKDKTLSYSMISQKNLGQSVARNEGIKNAVGRYILFLDSDDFVGNNLVEKTREAAYKQESDLLLFDYKRVKADGTIIPNRQQTFESFKEIKEGIDVFYAYKNNEIRLWTSSLIYNREFILKNNLKYLADCHGAEDLNFIFKSLMKAKKVSFIEDTLSYYYQRVDSLTNSPDIKKNITVVNAMEDVCKFIKKNSLDSKLEEIIKTEFTPEHIMYQLFGYINEENKNEVINYLKEPKIKTYLKRCKYDTTRYGKKAFVWMKFACYFPSKFSSEYLKRKG</sequence>
<dbReference type="EMBL" id="BOPZ01000015">
    <property type="protein sequence ID" value="GIM29301.1"/>
    <property type="molecule type" value="Genomic_DNA"/>
</dbReference>
<dbReference type="Gene3D" id="3.90.550.10">
    <property type="entry name" value="Spore Coat Polysaccharide Biosynthesis Protein SpsA, Chain A"/>
    <property type="match status" value="1"/>
</dbReference>
<comment type="caution">
    <text evidence="2">The sequence shown here is derived from an EMBL/GenBank/DDBJ whole genome shotgun (WGS) entry which is preliminary data.</text>
</comment>
<organism evidence="2 3">
    <name type="scientific">Clostridium polyendosporum</name>
    <dbReference type="NCBI Taxonomy" id="69208"/>
    <lineage>
        <taxon>Bacteria</taxon>
        <taxon>Bacillati</taxon>
        <taxon>Bacillota</taxon>
        <taxon>Clostridia</taxon>
        <taxon>Eubacteriales</taxon>
        <taxon>Clostridiaceae</taxon>
        <taxon>Clostridium</taxon>
    </lineage>
</organism>
<protein>
    <submittedName>
        <fullName evidence="2">Beta-1,3-N-acetylglucosaminyltransferase</fullName>
    </submittedName>
</protein>
<dbReference type="InterPro" id="IPR001173">
    <property type="entry name" value="Glyco_trans_2-like"/>
</dbReference>
<dbReference type="AlphaFoldDB" id="A0A919RZQ9"/>
<proteinExistence type="predicted"/>
<name>A0A919RZQ9_9CLOT</name>
<dbReference type="GO" id="GO:0016758">
    <property type="term" value="F:hexosyltransferase activity"/>
    <property type="evidence" value="ECO:0007669"/>
    <property type="project" value="UniProtKB-ARBA"/>
</dbReference>
<feature type="domain" description="Glycosyltransferase 2-like" evidence="1">
    <location>
        <begin position="8"/>
        <end position="143"/>
    </location>
</feature>
<dbReference type="Pfam" id="PF00535">
    <property type="entry name" value="Glycos_transf_2"/>
    <property type="match status" value="1"/>
</dbReference>
<evidence type="ECO:0000313" key="3">
    <source>
        <dbReference type="Proteomes" id="UP000679179"/>
    </source>
</evidence>
<dbReference type="Proteomes" id="UP000679179">
    <property type="component" value="Unassembled WGS sequence"/>
</dbReference>
<dbReference type="SUPFAM" id="SSF53448">
    <property type="entry name" value="Nucleotide-diphospho-sugar transferases"/>
    <property type="match status" value="1"/>
</dbReference>
<gene>
    <name evidence="2" type="ORF">CPJCM30710_19670</name>
</gene>
<evidence type="ECO:0000313" key="2">
    <source>
        <dbReference type="EMBL" id="GIM29301.1"/>
    </source>
</evidence>
<dbReference type="RefSeq" id="WP_212904001.1">
    <property type="nucleotide sequence ID" value="NZ_BOPZ01000015.1"/>
</dbReference>
<keyword evidence="3" id="KW-1185">Reference proteome</keyword>